<name>A0ABU4DJH0_9ACTN</name>
<accession>A0ABU4DJH0</accession>
<proteinExistence type="predicted"/>
<evidence type="ECO:0000313" key="1">
    <source>
        <dbReference type="EMBL" id="MDV6309899.1"/>
    </source>
</evidence>
<comment type="caution">
    <text evidence="1">The sequence shown here is derived from an EMBL/GenBank/DDBJ whole genome shotgun (WGS) entry which is preliminary data.</text>
</comment>
<organism evidence="1 2">
    <name type="scientific">Gordonia amicalis</name>
    <dbReference type="NCBI Taxonomy" id="89053"/>
    <lineage>
        <taxon>Bacteria</taxon>
        <taxon>Bacillati</taxon>
        <taxon>Actinomycetota</taxon>
        <taxon>Actinomycetes</taxon>
        <taxon>Mycobacteriales</taxon>
        <taxon>Gordoniaceae</taxon>
        <taxon>Gordonia</taxon>
    </lineage>
</organism>
<dbReference type="EMBL" id="JAWLKI010000038">
    <property type="protein sequence ID" value="MDV6309899.1"/>
    <property type="molecule type" value="Genomic_DNA"/>
</dbReference>
<protein>
    <submittedName>
        <fullName evidence="1">Holin</fullName>
    </submittedName>
</protein>
<dbReference type="RefSeq" id="WP_317505610.1">
    <property type="nucleotide sequence ID" value="NZ_JAWLKI010000038.1"/>
</dbReference>
<dbReference type="Proteomes" id="UP001185779">
    <property type="component" value="Unassembled WGS sequence"/>
</dbReference>
<dbReference type="InterPro" id="IPR020109">
    <property type="entry name" value="Holin_r1t"/>
</dbReference>
<evidence type="ECO:0000313" key="2">
    <source>
        <dbReference type="Proteomes" id="UP001185779"/>
    </source>
</evidence>
<gene>
    <name evidence="1" type="ORF">R3P94_21770</name>
</gene>
<sequence length="79" mass="8010">MFTATFWKDAAERAVKTAAQSAIGVFVADTTILSLDWEQAGGIVGTAAIVSLLTSIASSKIGTPGTASAVVTHDEPSAE</sequence>
<dbReference type="Pfam" id="PF16945">
    <property type="entry name" value="Phage_r1t_holin"/>
    <property type="match status" value="1"/>
</dbReference>
<reference evidence="1 2" key="1">
    <citation type="submission" date="2023-10" db="EMBL/GenBank/DDBJ databases">
        <title>Development of a sustainable strategy for remediation of hydrocarbon-contaminated territories based on the waste exchange concept.</title>
        <authorList>
            <person name="Krivoruchko A."/>
        </authorList>
    </citation>
    <scope>NUCLEOTIDE SEQUENCE [LARGE SCALE GENOMIC DNA]</scope>
    <source>
        <strain evidence="1 2">IEGM 1266</strain>
    </source>
</reference>
<keyword evidence="2" id="KW-1185">Reference proteome</keyword>